<dbReference type="EMBL" id="JAUZQC010000003">
    <property type="protein sequence ID" value="KAK5873609.1"/>
    <property type="molecule type" value="Genomic_DNA"/>
</dbReference>
<keyword evidence="2" id="KW-1133">Transmembrane helix</keyword>
<sequence>MITALSESVSCSSAAGKRSRPFSPEAAGARLTPKQLVWIELVEKKDHPDLISILAVWAPLTSLVIFSPMSLFASLHSSYGLNMRSNAQARSHKGSAVR</sequence>
<dbReference type="Proteomes" id="UP001346869">
    <property type="component" value="Unassembled WGS sequence"/>
</dbReference>
<evidence type="ECO:0000313" key="4">
    <source>
        <dbReference type="Proteomes" id="UP001346869"/>
    </source>
</evidence>
<comment type="caution">
    <text evidence="3">The sequence shown here is derived from an EMBL/GenBank/DDBJ whole genome shotgun (WGS) entry which is preliminary data.</text>
</comment>
<keyword evidence="2" id="KW-0812">Transmembrane</keyword>
<gene>
    <name evidence="3" type="ORF">PBY51_018635</name>
</gene>
<reference evidence="3 4" key="1">
    <citation type="journal article" date="2023" name="Genes (Basel)">
        <title>Chromosome-Level Genome Assembly and Circadian Gene Repertoire of the Patagonia Blennie Eleginops maclovinus-The Closest Ancestral Proxy of Antarctic Cryonotothenioids.</title>
        <authorList>
            <person name="Cheng C.C."/>
            <person name="Rivera-Colon A.G."/>
            <person name="Minhas B.F."/>
            <person name="Wilson L."/>
            <person name="Rayamajhi N."/>
            <person name="Vargas-Chacoff L."/>
            <person name="Catchen J.M."/>
        </authorList>
    </citation>
    <scope>NUCLEOTIDE SEQUENCE [LARGE SCALE GENOMIC DNA]</scope>
    <source>
        <strain evidence="3">JMC-PN-2008</strain>
    </source>
</reference>
<dbReference type="AlphaFoldDB" id="A0AAN7Y861"/>
<protein>
    <submittedName>
        <fullName evidence="3">Uncharacterized protein</fullName>
    </submittedName>
</protein>
<proteinExistence type="predicted"/>
<accession>A0AAN7Y861</accession>
<feature type="region of interest" description="Disordered" evidence="1">
    <location>
        <begin position="1"/>
        <end position="26"/>
    </location>
</feature>
<reference evidence="3 4" key="2">
    <citation type="journal article" date="2023" name="Mol. Biol. Evol.">
        <title>Genomics of Secondarily Temperate Adaptation in the Only Non-Antarctic Icefish.</title>
        <authorList>
            <person name="Rivera-Colon A.G."/>
            <person name="Rayamajhi N."/>
            <person name="Minhas B.F."/>
            <person name="Madrigal G."/>
            <person name="Bilyk K.T."/>
            <person name="Yoon V."/>
            <person name="Hune M."/>
            <person name="Gregory S."/>
            <person name="Cheng C.H.C."/>
            <person name="Catchen J.M."/>
        </authorList>
    </citation>
    <scope>NUCLEOTIDE SEQUENCE [LARGE SCALE GENOMIC DNA]</scope>
    <source>
        <strain evidence="3">JMC-PN-2008</strain>
    </source>
</reference>
<evidence type="ECO:0000256" key="1">
    <source>
        <dbReference type="SAM" id="MobiDB-lite"/>
    </source>
</evidence>
<name>A0AAN7Y861_ELEMC</name>
<keyword evidence="4" id="KW-1185">Reference proteome</keyword>
<keyword evidence="2" id="KW-0472">Membrane</keyword>
<organism evidence="3 4">
    <name type="scientific">Eleginops maclovinus</name>
    <name type="common">Patagonian blennie</name>
    <name type="synonym">Eleginus maclovinus</name>
    <dbReference type="NCBI Taxonomy" id="56733"/>
    <lineage>
        <taxon>Eukaryota</taxon>
        <taxon>Metazoa</taxon>
        <taxon>Chordata</taxon>
        <taxon>Craniata</taxon>
        <taxon>Vertebrata</taxon>
        <taxon>Euteleostomi</taxon>
        <taxon>Actinopterygii</taxon>
        <taxon>Neopterygii</taxon>
        <taxon>Teleostei</taxon>
        <taxon>Neoteleostei</taxon>
        <taxon>Acanthomorphata</taxon>
        <taxon>Eupercaria</taxon>
        <taxon>Perciformes</taxon>
        <taxon>Notothenioidei</taxon>
        <taxon>Eleginopidae</taxon>
        <taxon>Eleginops</taxon>
    </lineage>
</organism>
<feature type="compositionally biased region" description="Polar residues" evidence="1">
    <location>
        <begin position="1"/>
        <end position="13"/>
    </location>
</feature>
<feature type="transmembrane region" description="Helical" evidence="2">
    <location>
        <begin position="50"/>
        <end position="75"/>
    </location>
</feature>
<evidence type="ECO:0000256" key="2">
    <source>
        <dbReference type="SAM" id="Phobius"/>
    </source>
</evidence>
<evidence type="ECO:0000313" key="3">
    <source>
        <dbReference type="EMBL" id="KAK5873609.1"/>
    </source>
</evidence>